<dbReference type="RefSeq" id="WP_201882447.1">
    <property type="nucleotide sequence ID" value="NZ_JAERRF010000040.1"/>
</dbReference>
<evidence type="ECO:0000256" key="3">
    <source>
        <dbReference type="ARBA" id="ARBA00022729"/>
    </source>
</evidence>
<keyword evidence="7" id="KW-1185">Reference proteome</keyword>
<gene>
    <name evidence="6" type="ORF">JK363_37410</name>
</gene>
<dbReference type="PANTHER" id="PTHR46847:SF1">
    <property type="entry name" value="D-ALLOSE-BINDING PERIPLASMIC PROTEIN-RELATED"/>
    <property type="match status" value="1"/>
</dbReference>
<sequence>MTRLRTSGTAACAVLLAAAALTGCNRESDGAGGGKVGIDMPRTDTDFWNSYQQYLEKGIDKGTVSALPLSNSQNDISKLVANVQAFSDQGAKAIVMAPQDTGAVSSTLERLEEKKIPVISVDTRPDAGKVYMVVRADNRAYGTKACEYLGKKLGGKGRVAELQGDLSSINGRDRSRAFASCMKKKYPGITVHELPTDWKGDVASAKLQSLLAQHRDIDGIYMQAGGAFLQPTLALLEQKELLKPAGSAGHITIISNDGIPEELDAIRSGKIDATLSQPADLYATYALKYTRAALDGKTFKPGRTDHGSEIVKIENGLEDQLPAPLVTKENVDDPALWANQLEKKK</sequence>
<feature type="chain" id="PRO_5046424146" evidence="4">
    <location>
        <begin position="20"/>
        <end position="345"/>
    </location>
</feature>
<dbReference type="Pfam" id="PF13407">
    <property type="entry name" value="Peripla_BP_4"/>
    <property type="match status" value="1"/>
</dbReference>
<reference evidence="6 7" key="1">
    <citation type="submission" date="2021-01" db="EMBL/GenBank/DDBJ databases">
        <title>WGS of actinomycetes isolated from Thailand.</title>
        <authorList>
            <person name="Thawai C."/>
        </authorList>
    </citation>
    <scope>NUCLEOTIDE SEQUENCE [LARGE SCALE GENOMIC DNA]</scope>
    <source>
        <strain evidence="6 7">CA1R205</strain>
    </source>
</reference>
<dbReference type="Gene3D" id="3.40.50.2300">
    <property type="match status" value="2"/>
</dbReference>
<proteinExistence type="inferred from homology"/>
<evidence type="ECO:0000256" key="1">
    <source>
        <dbReference type="ARBA" id="ARBA00004196"/>
    </source>
</evidence>
<accession>A0ABS1NQ48</accession>
<organism evidence="6 7">
    <name type="scientific">Streptomyces coffeae</name>
    <dbReference type="NCBI Taxonomy" id="621382"/>
    <lineage>
        <taxon>Bacteria</taxon>
        <taxon>Bacillati</taxon>
        <taxon>Actinomycetota</taxon>
        <taxon>Actinomycetes</taxon>
        <taxon>Kitasatosporales</taxon>
        <taxon>Streptomycetaceae</taxon>
        <taxon>Streptomyces</taxon>
    </lineage>
</organism>
<dbReference type="PANTHER" id="PTHR46847">
    <property type="entry name" value="D-ALLOSE-BINDING PERIPLASMIC PROTEIN-RELATED"/>
    <property type="match status" value="1"/>
</dbReference>
<feature type="domain" description="Periplasmic binding protein" evidence="5">
    <location>
        <begin position="37"/>
        <end position="297"/>
    </location>
</feature>
<evidence type="ECO:0000259" key="5">
    <source>
        <dbReference type="Pfam" id="PF13407"/>
    </source>
</evidence>
<evidence type="ECO:0000313" key="7">
    <source>
        <dbReference type="Proteomes" id="UP000634229"/>
    </source>
</evidence>
<evidence type="ECO:0000313" key="6">
    <source>
        <dbReference type="EMBL" id="MBL1102198.1"/>
    </source>
</evidence>
<protein>
    <submittedName>
        <fullName evidence="6">Sugar ABC transporter substrate-binding protein</fullName>
    </submittedName>
</protein>
<name>A0ABS1NQ48_9ACTN</name>
<dbReference type="InterPro" id="IPR025997">
    <property type="entry name" value="SBP_2_dom"/>
</dbReference>
<comment type="similarity">
    <text evidence="2">Belongs to the bacterial solute-binding protein 2 family.</text>
</comment>
<dbReference type="Proteomes" id="UP000634229">
    <property type="component" value="Unassembled WGS sequence"/>
</dbReference>
<dbReference type="EMBL" id="JAERRF010000040">
    <property type="protein sequence ID" value="MBL1102198.1"/>
    <property type="molecule type" value="Genomic_DNA"/>
</dbReference>
<comment type="subcellular location">
    <subcellularLocation>
        <location evidence="1">Cell envelope</location>
    </subcellularLocation>
</comment>
<dbReference type="InterPro" id="IPR028082">
    <property type="entry name" value="Peripla_BP_I"/>
</dbReference>
<dbReference type="CDD" id="cd01536">
    <property type="entry name" value="PBP1_ABC_sugar_binding-like"/>
    <property type="match status" value="1"/>
</dbReference>
<comment type="caution">
    <text evidence="6">The sequence shown here is derived from an EMBL/GenBank/DDBJ whole genome shotgun (WGS) entry which is preliminary data.</text>
</comment>
<dbReference type="SUPFAM" id="SSF53822">
    <property type="entry name" value="Periplasmic binding protein-like I"/>
    <property type="match status" value="1"/>
</dbReference>
<keyword evidence="3 4" id="KW-0732">Signal</keyword>
<dbReference type="PROSITE" id="PS51257">
    <property type="entry name" value="PROKAR_LIPOPROTEIN"/>
    <property type="match status" value="1"/>
</dbReference>
<evidence type="ECO:0000256" key="2">
    <source>
        <dbReference type="ARBA" id="ARBA00007639"/>
    </source>
</evidence>
<feature type="signal peptide" evidence="4">
    <location>
        <begin position="1"/>
        <end position="19"/>
    </location>
</feature>
<evidence type="ECO:0000256" key="4">
    <source>
        <dbReference type="SAM" id="SignalP"/>
    </source>
</evidence>